<evidence type="ECO:0000313" key="2">
    <source>
        <dbReference type="EMBL" id="CAK9208406.1"/>
    </source>
</evidence>
<protein>
    <submittedName>
        <fullName evidence="2">Uncharacterized protein</fullName>
    </submittedName>
</protein>
<reference evidence="2" key="1">
    <citation type="submission" date="2024-02" db="EMBL/GenBank/DDBJ databases">
        <authorList>
            <consortium name="ELIXIR-Norway"/>
            <consortium name="Elixir Norway"/>
        </authorList>
    </citation>
    <scope>NUCLEOTIDE SEQUENCE</scope>
</reference>
<feature type="compositionally biased region" description="Basic residues" evidence="1">
    <location>
        <begin position="76"/>
        <end position="113"/>
    </location>
</feature>
<feature type="compositionally biased region" description="Basic and acidic residues" evidence="1">
    <location>
        <begin position="59"/>
        <end position="75"/>
    </location>
</feature>
<accession>A0ABP0U1Z0</accession>
<feature type="non-terminal residue" evidence="2">
    <location>
        <position position="113"/>
    </location>
</feature>
<evidence type="ECO:0000313" key="3">
    <source>
        <dbReference type="Proteomes" id="UP001497512"/>
    </source>
</evidence>
<organism evidence="2 3">
    <name type="scientific">Sphagnum troendelagicum</name>
    <dbReference type="NCBI Taxonomy" id="128251"/>
    <lineage>
        <taxon>Eukaryota</taxon>
        <taxon>Viridiplantae</taxon>
        <taxon>Streptophyta</taxon>
        <taxon>Embryophyta</taxon>
        <taxon>Bryophyta</taxon>
        <taxon>Sphagnophytina</taxon>
        <taxon>Sphagnopsida</taxon>
        <taxon>Sphagnales</taxon>
        <taxon>Sphagnaceae</taxon>
        <taxon>Sphagnum</taxon>
    </lineage>
</organism>
<sequence>TVFPHHGSHQQTWLQSGSYRKICRANFTNRHSFAMSNQLSSLHNTTAGASFSRASSGELRCKSSPEKLSPPEKLRRSFKIRTFRTKKKSKAKQKKKKRCNAAQKKKQKKGRRQ</sequence>
<feature type="region of interest" description="Disordered" evidence="1">
    <location>
        <begin position="49"/>
        <end position="113"/>
    </location>
</feature>
<evidence type="ECO:0000256" key="1">
    <source>
        <dbReference type="SAM" id="MobiDB-lite"/>
    </source>
</evidence>
<name>A0ABP0U1Z0_9BRYO</name>
<proteinExistence type="predicted"/>
<feature type="non-terminal residue" evidence="2">
    <location>
        <position position="1"/>
    </location>
</feature>
<gene>
    <name evidence="2" type="ORF">CSSPTR1EN2_LOCUS9167</name>
</gene>
<keyword evidence="3" id="KW-1185">Reference proteome</keyword>
<dbReference type="EMBL" id="OZ019909">
    <property type="protein sequence ID" value="CAK9208406.1"/>
    <property type="molecule type" value="Genomic_DNA"/>
</dbReference>
<dbReference type="Proteomes" id="UP001497512">
    <property type="component" value="Chromosome 17"/>
</dbReference>